<dbReference type="STRING" id="4232.A0A251TAH0"/>
<dbReference type="InParanoid" id="A0A251TAH0"/>
<keyword evidence="2" id="KW-1185">Reference proteome</keyword>
<evidence type="ECO:0000313" key="1">
    <source>
        <dbReference type="EMBL" id="OTG07904.1"/>
    </source>
</evidence>
<reference evidence="2" key="1">
    <citation type="journal article" date="2017" name="Nature">
        <title>The sunflower genome provides insights into oil metabolism, flowering and Asterid evolution.</title>
        <authorList>
            <person name="Badouin H."/>
            <person name="Gouzy J."/>
            <person name="Grassa C.J."/>
            <person name="Murat F."/>
            <person name="Staton S.E."/>
            <person name="Cottret L."/>
            <person name="Lelandais-Briere C."/>
            <person name="Owens G.L."/>
            <person name="Carrere S."/>
            <person name="Mayjonade B."/>
            <person name="Legrand L."/>
            <person name="Gill N."/>
            <person name="Kane N.C."/>
            <person name="Bowers J.E."/>
            <person name="Hubner S."/>
            <person name="Bellec A."/>
            <person name="Berard A."/>
            <person name="Berges H."/>
            <person name="Blanchet N."/>
            <person name="Boniface M.C."/>
            <person name="Brunel D."/>
            <person name="Catrice O."/>
            <person name="Chaidir N."/>
            <person name="Claudel C."/>
            <person name="Donnadieu C."/>
            <person name="Faraut T."/>
            <person name="Fievet G."/>
            <person name="Helmstetter N."/>
            <person name="King M."/>
            <person name="Knapp S.J."/>
            <person name="Lai Z."/>
            <person name="Le Paslier M.C."/>
            <person name="Lippi Y."/>
            <person name="Lorenzon L."/>
            <person name="Mandel J.R."/>
            <person name="Marage G."/>
            <person name="Marchand G."/>
            <person name="Marquand E."/>
            <person name="Bret-Mestries E."/>
            <person name="Morien E."/>
            <person name="Nambeesan S."/>
            <person name="Nguyen T."/>
            <person name="Pegot-Espagnet P."/>
            <person name="Pouilly N."/>
            <person name="Raftis F."/>
            <person name="Sallet E."/>
            <person name="Schiex T."/>
            <person name="Thomas J."/>
            <person name="Vandecasteele C."/>
            <person name="Vares D."/>
            <person name="Vear F."/>
            <person name="Vautrin S."/>
            <person name="Crespi M."/>
            <person name="Mangin B."/>
            <person name="Burke J.M."/>
            <person name="Salse J."/>
            <person name="Munos S."/>
            <person name="Vincourt P."/>
            <person name="Rieseberg L.H."/>
            <person name="Langlade N.B."/>
        </authorList>
    </citation>
    <scope>NUCLEOTIDE SEQUENCE [LARGE SCALE GENOMIC DNA]</scope>
    <source>
        <strain evidence="2">cv. SF193</strain>
    </source>
</reference>
<evidence type="ECO:0000313" key="2">
    <source>
        <dbReference type="Proteomes" id="UP000215914"/>
    </source>
</evidence>
<dbReference type="EMBL" id="CM007900">
    <property type="protein sequence ID" value="OTG07904.1"/>
    <property type="molecule type" value="Genomic_DNA"/>
</dbReference>
<protein>
    <submittedName>
        <fullName evidence="1">Uncharacterized protein</fullName>
    </submittedName>
</protein>
<dbReference type="Proteomes" id="UP000215914">
    <property type="component" value="Chromosome 11"/>
</dbReference>
<organism evidence="1 2">
    <name type="scientific">Helianthus annuus</name>
    <name type="common">Common sunflower</name>
    <dbReference type="NCBI Taxonomy" id="4232"/>
    <lineage>
        <taxon>Eukaryota</taxon>
        <taxon>Viridiplantae</taxon>
        <taxon>Streptophyta</taxon>
        <taxon>Embryophyta</taxon>
        <taxon>Tracheophyta</taxon>
        <taxon>Spermatophyta</taxon>
        <taxon>Magnoliopsida</taxon>
        <taxon>eudicotyledons</taxon>
        <taxon>Gunneridae</taxon>
        <taxon>Pentapetalae</taxon>
        <taxon>asterids</taxon>
        <taxon>campanulids</taxon>
        <taxon>Asterales</taxon>
        <taxon>Asteraceae</taxon>
        <taxon>Asteroideae</taxon>
        <taxon>Heliantheae alliance</taxon>
        <taxon>Heliantheae</taxon>
        <taxon>Helianthus</taxon>
    </lineage>
</organism>
<dbReference type="AlphaFoldDB" id="A0A251TAH0"/>
<proteinExistence type="predicted"/>
<sequence length="93" mass="10545">MESISQKRFISRRSIGSKPVETDGAPLVDTQDLKAMIRLLRVVQYTRNNVDLLVSINQRVKGIKRPTWEHLVYEGNGQDLVERAGYTGESEVS</sequence>
<name>A0A251TAH0_HELAN</name>
<accession>A0A251TAH0</accession>
<gene>
    <name evidence="1" type="ORF">HannXRQ_Chr11g0335731</name>
</gene>